<dbReference type="Proteomes" id="UP000681720">
    <property type="component" value="Unassembled WGS sequence"/>
</dbReference>
<evidence type="ECO:0000313" key="3">
    <source>
        <dbReference type="Proteomes" id="UP000663834"/>
    </source>
</evidence>
<dbReference type="AlphaFoldDB" id="A0A816AGV6"/>
<dbReference type="OrthoDB" id="10049035at2759"/>
<gene>
    <name evidence="2" type="ORF">GIL414_LOCUS15395</name>
    <name evidence="1" type="ORF">KQP761_LOCUS21686</name>
</gene>
<dbReference type="EMBL" id="CAJNOW010011255">
    <property type="protein sequence ID" value="CAF1595665.1"/>
    <property type="molecule type" value="Genomic_DNA"/>
</dbReference>
<organism evidence="1 3">
    <name type="scientific">Rotaria magnacalcarata</name>
    <dbReference type="NCBI Taxonomy" id="392030"/>
    <lineage>
        <taxon>Eukaryota</taxon>
        <taxon>Metazoa</taxon>
        <taxon>Spiralia</taxon>
        <taxon>Gnathifera</taxon>
        <taxon>Rotifera</taxon>
        <taxon>Eurotatoria</taxon>
        <taxon>Bdelloidea</taxon>
        <taxon>Philodinida</taxon>
        <taxon>Philodinidae</taxon>
        <taxon>Rotaria</taxon>
    </lineage>
</organism>
<name>A0A816AGV6_9BILA</name>
<sequence length="75" mass="8468">MSLQSLNPELTAKVLLLANLQRNLEKTAEKQNLTSALIGQQQSIHPLLMPSLVCCTFRLKTIFFLPKSTRLLMKT</sequence>
<dbReference type="Proteomes" id="UP000663834">
    <property type="component" value="Unassembled WGS sequence"/>
</dbReference>
<evidence type="ECO:0000313" key="2">
    <source>
        <dbReference type="EMBL" id="CAF4068855.1"/>
    </source>
</evidence>
<reference evidence="1" key="1">
    <citation type="submission" date="2021-02" db="EMBL/GenBank/DDBJ databases">
        <authorList>
            <person name="Nowell W R."/>
        </authorList>
    </citation>
    <scope>NUCLEOTIDE SEQUENCE</scope>
</reference>
<evidence type="ECO:0000313" key="1">
    <source>
        <dbReference type="EMBL" id="CAF1595665.1"/>
    </source>
</evidence>
<dbReference type="EMBL" id="CAJOBJ010006752">
    <property type="protein sequence ID" value="CAF4068855.1"/>
    <property type="molecule type" value="Genomic_DNA"/>
</dbReference>
<accession>A0A816AGV6</accession>
<protein>
    <submittedName>
        <fullName evidence="1">Uncharacterized protein</fullName>
    </submittedName>
</protein>
<comment type="caution">
    <text evidence="1">The sequence shown here is derived from an EMBL/GenBank/DDBJ whole genome shotgun (WGS) entry which is preliminary data.</text>
</comment>
<proteinExistence type="predicted"/>